<organism evidence="1 2">
    <name type="scientific">Effrenium voratum</name>
    <dbReference type="NCBI Taxonomy" id="2562239"/>
    <lineage>
        <taxon>Eukaryota</taxon>
        <taxon>Sar</taxon>
        <taxon>Alveolata</taxon>
        <taxon>Dinophyceae</taxon>
        <taxon>Suessiales</taxon>
        <taxon>Symbiodiniaceae</taxon>
        <taxon>Effrenium</taxon>
    </lineage>
</organism>
<dbReference type="Proteomes" id="UP001178507">
    <property type="component" value="Unassembled WGS sequence"/>
</dbReference>
<accession>A0AA36NK37</accession>
<comment type="caution">
    <text evidence="1">The sequence shown here is derived from an EMBL/GenBank/DDBJ whole genome shotgun (WGS) entry which is preliminary data.</text>
</comment>
<keyword evidence="2" id="KW-1185">Reference proteome</keyword>
<evidence type="ECO:0000313" key="2">
    <source>
        <dbReference type="Proteomes" id="UP001178507"/>
    </source>
</evidence>
<protein>
    <submittedName>
        <fullName evidence="1">Uncharacterized protein</fullName>
    </submittedName>
</protein>
<gene>
    <name evidence="1" type="ORF">EVOR1521_LOCUS27658</name>
</gene>
<dbReference type="EMBL" id="CAUJNA010003585">
    <property type="protein sequence ID" value="CAJ1405458.1"/>
    <property type="molecule type" value="Genomic_DNA"/>
</dbReference>
<name>A0AA36NK37_9DINO</name>
<evidence type="ECO:0000313" key="1">
    <source>
        <dbReference type="EMBL" id="CAJ1405458.1"/>
    </source>
</evidence>
<dbReference type="AlphaFoldDB" id="A0AA36NK37"/>
<sequence length="367" mass="39886">MVALSDTEGKKSGLEKAKILAKALDDFAGGSEEVKNILKSRIVSFTSDGERAEPLGARLAKEQGTLPGLLACMRCRVHALVRSLENALASDSRVERLISSLITGYSGGHGEPGGFGRAMKNSPRLACKLREQQVAALHQLDGAMSKLTSFRFCPQRFNTIMEVSEMIVLNVQAIFQLLVELRASGDQVAQWAQRLLSETFTSKNLLLLALVTELSSAAVRFAHKFDGVKEPTHRSSRLARTGGWLALFKQEVNKLFSFRDDAGSLQEPLVLAAAYDAGYVQLLQKQWNFLSTSSLISSTGELLHHKQGTGSTARLRSFVSAEIGTIANIANVLVQAIETECDTPIQCALAPFDIAHWTAARSDDALL</sequence>
<proteinExistence type="predicted"/>
<reference evidence="1" key="1">
    <citation type="submission" date="2023-08" db="EMBL/GenBank/DDBJ databases">
        <authorList>
            <person name="Chen Y."/>
            <person name="Shah S."/>
            <person name="Dougan E. K."/>
            <person name="Thang M."/>
            <person name="Chan C."/>
        </authorList>
    </citation>
    <scope>NUCLEOTIDE SEQUENCE</scope>
</reference>